<dbReference type="Gene3D" id="3.30.420.10">
    <property type="entry name" value="Ribonuclease H-like superfamily/Ribonuclease H"/>
    <property type="match status" value="1"/>
</dbReference>
<evidence type="ECO:0000256" key="9">
    <source>
        <dbReference type="ARBA" id="ARBA00022722"/>
    </source>
</evidence>
<keyword evidence="9 14" id="KW-0540">Nuclease</keyword>
<reference evidence="18" key="1">
    <citation type="submission" date="2017-05" db="EMBL/GenBank/DDBJ databases">
        <authorList>
            <person name="Imhoff J.F."/>
            <person name="Rahn T."/>
            <person name="Kuenzel S."/>
            <person name="Neulinger S.C."/>
        </authorList>
    </citation>
    <scope>NUCLEOTIDE SEQUENCE</scope>
    <source>
        <strain evidence="18">LMG 28126</strain>
    </source>
</reference>
<dbReference type="CDD" id="cd07182">
    <property type="entry name" value="RNase_HII_bacteria_HII_like"/>
    <property type="match status" value="1"/>
</dbReference>
<dbReference type="GO" id="GO:0006298">
    <property type="term" value="P:mismatch repair"/>
    <property type="evidence" value="ECO:0007669"/>
    <property type="project" value="TreeGrafter"/>
</dbReference>
<evidence type="ECO:0000256" key="16">
    <source>
        <dbReference type="RuleBase" id="RU003515"/>
    </source>
</evidence>
<evidence type="ECO:0000256" key="12">
    <source>
        <dbReference type="ARBA" id="ARBA00022801"/>
    </source>
</evidence>
<dbReference type="PANTHER" id="PTHR10954:SF18">
    <property type="entry name" value="RIBONUCLEASE HII"/>
    <property type="match status" value="1"/>
</dbReference>
<protein>
    <recommendedName>
        <fullName evidence="7 14">Ribonuclease HII</fullName>
        <shortName evidence="14">RNase HII</shortName>
        <ecNumber evidence="6 14">3.1.26.4</ecNumber>
    </recommendedName>
</protein>
<evidence type="ECO:0000256" key="7">
    <source>
        <dbReference type="ARBA" id="ARBA00019179"/>
    </source>
</evidence>
<dbReference type="PANTHER" id="PTHR10954">
    <property type="entry name" value="RIBONUCLEASE H2 SUBUNIT A"/>
    <property type="match status" value="1"/>
</dbReference>
<reference evidence="18" key="2">
    <citation type="journal article" date="2020" name="Microorganisms">
        <title>Osmotic Adaptation and Compatible Solute Biosynthesis of Phototrophic Bacteria as Revealed from Genome Analyses.</title>
        <authorList>
            <person name="Imhoff J.F."/>
            <person name="Rahn T."/>
            <person name="Kunzel S."/>
            <person name="Keller A."/>
            <person name="Neulinger S.C."/>
        </authorList>
    </citation>
    <scope>NUCLEOTIDE SEQUENCE</scope>
    <source>
        <strain evidence="18">LMG 28126</strain>
    </source>
</reference>
<keyword evidence="8 14" id="KW-0963">Cytoplasm</keyword>
<dbReference type="Pfam" id="PF01351">
    <property type="entry name" value="RNase_HII"/>
    <property type="match status" value="1"/>
</dbReference>
<feature type="binding site" evidence="14 15">
    <location>
        <position position="101"/>
    </location>
    <ligand>
        <name>a divalent metal cation</name>
        <dbReference type="ChEBI" id="CHEBI:60240"/>
    </ligand>
</feature>
<dbReference type="AlphaFoldDB" id="A0A934TN13"/>
<comment type="catalytic activity">
    <reaction evidence="1 14 15 16">
        <text>Endonucleolytic cleavage to 5'-phosphomonoester.</text>
        <dbReference type="EC" id="3.1.26.4"/>
    </reaction>
</comment>
<dbReference type="Proteomes" id="UP000706333">
    <property type="component" value="Unassembled WGS sequence"/>
</dbReference>
<evidence type="ECO:0000313" key="18">
    <source>
        <dbReference type="EMBL" id="MBK5928212.1"/>
    </source>
</evidence>
<dbReference type="GO" id="GO:0003723">
    <property type="term" value="F:RNA binding"/>
    <property type="evidence" value="ECO:0007669"/>
    <property type="project" value="UniProtKB-UniRule"/>
</dbReference>
<dbReference type="EC" id="3.1.26.4" evidence="6 14"/>
<name>A0A934TN13_9RHOB</name>
<comment type="caution">
    <text evidence="18">The sequence shown here is derived from an EMBL/GenBank/DDBJ whole genome shotgun (WGS) entry which is preliminary data.</text>
</comment>
<dbReference type="InterPro" id="IPR022898">
    <property type="entry name" value="RNase_HII"/>
</dbReference>
<keyword evidence="11 14" id="KW-0255">Endonuclease</keyword>
<keyword evidence="10 14" id="KW-0479">Metal-binding</keyword>
<gene>
    <name evidence="14" type="primary">rnhB</name>
    <name evidence="18" type="ORF">CCR87_12865</name>
</gene>
<dbReference type="EMBL" id="NHSD01000294">
    <property type="protein sequence ID" value="MBK5928212.1"/>
    <property type="molecule type" value="Genomic_DNA"/>
</dbReference>
<keyword evidence="19" id="KW-1185">Reference proteome</keyword>
<dbReference type="GO" id="GO:0030145">
    <property type="term" value="F:manganese ion binding"/>
    <property type="evidence" value="ECO:0007669"/>
    <property type="project" value="UniProtKB-UniRule"/>
</dbReference>
<comment type="similarity">
    <text evidence="5 14 16">Belongs to the RNase HII family.</text>
</comment>
<dbReference type="InterPro" id="IPR036397">
    <property type="entry name" value="RNaseH_sf"/>
</dbReference>
<comment type="function">
    <text evidence="3 14 16">Endonuclease that specifically degrades the RNA of RNA-DNA hybrids.</text>
</comment>
<evidence type="ECO:0000259" key="17">
    <source>
        <dbReference type="PROSITE" id="PS51975"/>
    </source>
</evidence>
<evidence type="ECO:0000256" key="15">
    <source>
        <dbReference type="PROSITE-ProRule" id="PRU01319"/>
    </source>
</evidence>
<proteinExistence type="inferred from homology"/>
<dbReference type="NCBIfam" id="NF000595">
    <property type="entry name" value="PRK00015.1-3"/>
    <property type="match status" value="1"/>
</dbReference>
<evidence type="ECO:0000256" key="13">
    <source>
        <dbReference type="ARBA" id="ARBA00023211"/>
    </source>
</evidence>
<dbReference type="GO" id="GO:0032299">
    <property type="term" value="C:ribonuclease H2 complex"/>
    <property type="evidence" value="ECO:0007669"/>
    <property type="project" value="TreeGrafter"/>
</dbReference>
<organism evidence="18 19">
    <name type="scientific">Rhodobaculum claviforme</name>
    <dbReference type="NCBI Taxonomy" id="1549854"/>
    <lineage>
        <taxon>Bacteria</taxon>
        <taxon>Pseudomonadati</taxon>
        <taxon>Pseudomonadota</taxon>
        <taxon>Alphaproteobacteria</taxon>
        <taxon>Rhodobacterales</taxon>
        <taxon>Paracoccaceae</taxon>
        <taxon>Rhodobaculum</taxon>
    </lineage>
</organism>
<comment type="cofactor">
    <cofactor evidence="2">
        <name>Mg(2+)</name>
        <dbReference type="ChEBI" id="CHEBI:18420"/>
    </cofactor>
</comment>
<dbReference type="InterPro" id="IPR024567">
    <property type="entry name" value="RNase_HII/HIII_dom"/>
</dbReference>
<evidence type="ECO:0000256" key="10">
    <source>
        <dbReference type="ARBA" id="ARBA00022723"/>
    </source>
</evidence>
<dbReference type="HAMAP" id="MF_00052_B">
    <property type="entry name" value="RNase_HII_B"/>
    <property type="match status" value="1"/>
</dbReference>
<sequence length="196" mass="20793">MAQGLGRIAGVDEVGRGPLAGPVVAAAVILDPRDIPEGLRDSKTLGRGARERLAAALEDRAEVAWALATVAEIEAFNILQAGFLAMRRALEALRPDLALVDGNRLPAALPCPALAVVKGDARSLSIAAASIVAKVRRDAIMADLAAAHPGYGWERNAGYPTLEHRKALHRLGVTPHHRRSFAPIRNILCAESFSTH</sequence>
<dbReference type="GO" id="GO:0043137">
    <property type="term" value="P:DNA replication, removal of RNA primer"/>
    <property type="evidence" value="ECO:0007669"/>
    <property type="project" value="TreeGrafter"/>
</dbReference>
<feature type="binding site" evidence="14 15">
    <location>
        <position position="12"/>
    </location>
    <ligand>
        <name>a divalent metal cation</name>
        <dbReference type="ChEBI" id="CHEBI:60240"/>
    </ligand>
</feature>
<feature type="binding site" evidence="14 15">
    <location>
        <position position="13"/>
    </location>
    <ligand>
        <name>a divalent metal cation</name>
        <dbReference type="ChEBI" id="CHEBI:60240"/>
    </ligand>
</feature>
<evidence type="ECO:0000256" key="11">
    <source>
        <dbReference type="ARBA" id="ARBA00022759"/>
    </source>
</evidence>
<accession>A0A934TN13</accession>
<dbReference type="InterPro" id="IPR012337">
    <property type="entry name" value="RNaseH-like_sf"/>
</dbReference>
<keyword evidence="13 14" id="KW-0464">Manganese</keyword>
<evidence type="ECO:0000256" key="2">
    <source>
        <dbReference type="ARBA" id="ARBA00001946"/>
    </source>
</evidence>
<evidence type="ECO:0000256" key="3">
    <source>
        <dbReference type="ARBA" id="ARBA00004065"/>
    </source>
</evidence>
<dbReference type="GO" id="GO:0005737">
    <property type="term" value="C:cytoplasm"/>
    <property type="evidence" value="ECO:0007669"/>
    <property type="project" value="UniProtKB-SubCell"/>
</dbReference>
<evidence type="ECO:0000256" key="14">
    <source>
        <dbReference type="HAMAP-Rule" id="MF_00052"/>
    </source>
</evidence>
<evidence type="ECO:0000256" key="8">
    <source>
        <dbReference type="ARBA" id="ARBA00022490"/>
    </source>
</evidence>
<evidence type="ECO:0000256" key="4">
    <source>
        <dbReference type="ARBA" id="ARBA00004496"/>
    </source>
</evidence>
<evidence type="ECO:0000256" key="6">
    <source>
        <dbReference type="ARBA" id="ARBA00012180"/>
    </source>
</evidence>
<evidence type="ECO:0000256" key="1">
    <source>
        <dbReference type="ARBA" id="ARBA00000077"/>
    </source>
</evidence>
<dbReference type="GO" id="GO:0004523">
    <property type="term" value="F:RNA-DNA hybrid ribonuclease activity"/>
    <property type="evidence" value="ECO:0007669"/>
    <property type="project" value="UniProtKB-UniRule"/>
</dbReference>
<evidence type="ECO:0000256" key="5">
    <source>
        <dbReference type="ARBA" id="ARBA00007383"/>
    </source>
</evidence>
<comment type="cofactor">
    <cofactor evidence="14 15">
        <name>Mn(2+)</name>
        <dbReference type="ChEBI" id="CHEBI:29035"/>
    </cofactor>
    <cofactor evidence="14 15">
        <name>Mg(2+)</name>
        <dbReference type="ChEBI" id="CHEBI:18420"/>
    </cofactor>
    <text evidence="14 15">Manganese or magnesium. Binds 1 divalent metal ion per monomer in the absence of substrate. May bind a second metal ion after substrate binding.</text>
</comment>
<evidence type="ECO:0000313" key="19">
    <source>
        <dbReference type="Proteomes" id="UP000706333"/>
    </source>
</evidence>
<dbReference type="SUPFAM" id="SSF53098">
    <property type="entry name" value="Ribonuclease H-like"/>
    <property type="match status" value="1"/>
</dbReference>
<keyword evidence="12 14" id="KW-0378">Hydrolase</keyword>
<dbReference type="InterPro" id="IPR001352">
    <property type="entry name" value="RNase_HII/HIII"/>
</dbReference>
<comment type="subcellular location">
    <subcellularLocation>
        <location evidence="4 14">Cytoplasm</location>
    </subcellularLocation>
</comment>
<dbReference type="PROSITE" id="PS51975">
    <property type="entry name" value="RNASE_H_2"/>
    <property type="match status" value="1"/>
</dbReference>
<feature type="domain" description="RNase H type-2" evidence="17">
    <location>
        <begin position="6"/>
        <end position="193"/>
    </location>
</feature>